<dbReference type="GO" id="GO:0009166">
    <property type="term" value="P:nucleotide catabolic process"/>
    <property type="evidence" value="ECO:0007669"/>
    <property type="project" value="InterPro"/>
</dbReference>
<evidence type="ECO:0000256" key="1">
    <source>
        <dbReference type="ARBA" id="ARBA00022729"/>
    </source>
</evidence>
<evidence type="ECO:0000259" key="4">
    <source>
        <dbReference type="Pfam" id="PF00149"/>
    </source>
</evidence>
<dbReference type="Proteomes" id="UP000095185">
    <property type="component" value="Chromosome"/>
</dbReference>
<dbReference type="KEGG" id="clz:BIU88_03365"/>
<evidence type="ECO:0008006" key="8">
    <source>
        <dbReference type="Google" id="ProtNLM"/>
    </source>
</evidence>
<name>A0A1D8D331_CHLLM</name>
<dbReference type="GO" id="GO:0016787">
    <property type="term" value="F:hydrolase activity"/>
    <property type="evidence" value="ECO:0007669"/>
    <property type="project" value="UniProtKB-KW"/>
</dbReference>
<evidence type="ECO:0000259" key="5">
    <source>
        <dbReference type="Pfam" id="PF02872"/>
    </source>
</evidence>
<dbReference type="PANTHER" id="PTHR11575">
    <property type="entry name" value="5'-NUCLEOTIDASE-RELATED"/>
    <property type="match status" value="1"/>
</dbReference>
<dbReference type="Gene3D" id="3.60.21.10">
    <property type="match status" value="1"/>
</dbReference>
<keyword evidence="3" id="KW-0812">Transmembrane</keyword>
<feature type="domain" description="5'-Nucleotidase C-terminal" evidence="5">
    <location>
        <begin position="369"/>
        <end position="519"/>
    </location>
</feature>
<organism evidence="6 7">
    <name type="scientific">Chlorobaculum limnaeum</name>
    <dbReference type="NCBI Taxonomy" id="274537"/>
    <lineage>
        <taxon>Bacteria</taxon>
        <taxon>Pseudomonadati</taxon>
        <taxon>Chlorobiota</taxon>
        <taxon>Chlorobiia</taxon>
        <taxon>Chlorobiales</taxon>
        <taxon>Chlorobiaceae</taxon>
        <taxon>Chlorobaculum</taxon>
    </lineage>
</organism>
<keyword evidence="1" id="KW-0732">Signal</keyword>
<evidence type="ECO:0000256" key="2">
    <source>
        <dbReference type="RuleBase" id="RU362119"/>
    </source>
</evidence>
<dbReference type="InterPro" id="IPR036907">
    <property type="entry name" value="5'-Nucleotdase_C_sf"/>
</dbReference>
<dbReference type="InterPro" id="IPR008334">
    <property type="entry name" value="5'-Nucleotdase_C"/>
</dbReference>
<dbReference type="Pfam" id="PF02872">
    <property type="entry name" value="5_nucleotid_C"/>
    <property type="match status" value="1"/>
</dbReference>
<dbReference type="EMBL" id="CP017305">
    <property type="protein sequence ID" value="AOS84991.1"/>
    <property type="molecule type" value="Genomic_DNA"/>
</dbReference>
<keyword evidence="3" id="KW-1133">Transmembrane helix</keyword>
<protein>
    <recommendedName>
        <fullName evidence="8">Bifunctional metallophosphatase/5'-nucleotidase</fullName>
    </recommendedName>
</protein>
<dbReference type="SUPFAM" id="SSF56300">
    <property type="entry name" value="Metallo-dependent phosphatases"/>
    <property type="match status" value="1"/>
</dbReference>
<keyword evidence="7" id="KW-1185">Reference proteome</keyword>
<keyword evidence="2" id="KW-0547">Nucleotide-binding</keyword>
<feature type="domain" description="Calcineurin-like phosphoesterase" evidence="4">
    <location>
        <begin position="36"/>
        <end position="270"/>
    </location>
</feature>
<evidence type="ECO:0000313" key="6">
    <source>
        <dbReference type="EMBL" id="AOS84991.1"/>
    </source>
</evidence>
<dbReference type="STRING" id="274537.BIU88_03365"/>
<evidence type="ECO:0000313" key="7">
    <source>
        <dbReference type="Proteomes" id="UP000095185"/>
    </source>
</evidence>
<comment type="similarity">
    <text evidence="2">Belongs to the 5'-nucleotidase family.</text>
</comment>
<reference evidence="6" key="1">
    <citation type="submission" date="2016-09" db="EMBL/GenBank/DDBJ databases">
        <title>Genome sequence of Chlorobaculum limnaeum.</title>
        <authorList>
            <person name="Liu Z."/>
            <person name="Tank M."/>
            <person name="Bryant D.A."/>
        </authorList>
    </citation>
    <scope>NUCLEOTIDE SEQUENCE [LARGE SCALE GENOMIC DNA]</scope>
    <source>
        <strain evidence="6">DSM 1677</strain>
    </source>
</reference>
<keyword evidence="3" id="KW-0472">Membrane</keyword>
<sequence>MRQATRRFGMLLALVSLFAALHLFPAAAFGLPARLTVLFTSDLHSYLSPRREMASDGSLREAGGYGRLAGAIDEERAQAGGATLVVDAGDFTQGTLYHTVLVDEALELRLMGAMGYDAVTFGNHDFDFRPSGAAGMLRAARAKAAALPRLLISNLRFSESDSGDDALERAFRDYPVRGYTVVERGGLRIGIFSVLGKDAAEDASFARPVTFADPVEAARKTVKMLKEREKVDLIVCLSHGGTNPEPRLSEDEKLAAIAPGIDVIVSGHTHTILQSPIKVGKTVIVSPGSYGAWLGVLDLMVEKGRDAEVRGYRLRKIDARTPEDPMIAQMITSFRSIVEERYLAHFGYRFDQVLARQPFDGQSIEDAYARPGETGLGNLVTDAYRFAVERAEGGRRHIDVAVDVLGCIRSSLYRGDIRVADVFKTASLGPVQYGYCGNTIVVVYLTGRDLKKLLEVQTSIAPSKKDALLSVSGIRFRYNPNRVPFDRVTSVEVEGRDKRFRPVESERLYSVAINSYLASFIDLIGKKSHGILSITPRDEAGKPVTEKDARRLTVMRNGEPLREWVALAEYLALFPEKDGTPTIPERYAKPEGRIIAEASWNPVALVAGGNWLTIAAAALIVIAVIVVILLTRRMAARRNHAISEKR</sequence>
<proteinExistence type="inferred from homology"/>
<feature type="transmembrane region" description="Helical" evidence="3">
    <location>
        <begin position="611"/>
        <end position="630"/>
    </location>
</feature>
<dbReference type="Pfam" id="PF00149">
    <property type="entry name" value="Metallophos"/>
    <property type="match status" value="1"/>
</dbReference>
<gene>
    <name evidence="6" type="ORF">BIU88_03365</name>
</gene>
<dbReference type="AlphaFoldDB" id="A0A1D8D331"/>
<dbReference type="Gene3D" id="3.90.780.10">
    <property type="entry name" value="5'-Nucleotidase, C-terminal domain"/>
    <property type="match status" value="1"/>
</dbReference>
<dbReference type="InterPro" id="IPR006179">
    <property type="entry name" value="5_nucleotidase/apyrase"/>
</dbReference>
<accession>A0A1D8D331</accession>
<dbReference type="SUPFAM" id="SSF55816">
    <property type="entry name" value="5'-nucleotidase (syn. UDP-sugar hydrolase), C-terminal domain"/>
    <property type="match status" value="1"/>
</dbReference>
<dbReference type="PANTHER" id="PTHR11575:SF24">
    <property type="entry name" value="5'-NUCLEOTIDASE"/>
    <property type="match status" value="1"/>
</dbReference>
<dbReference type="InterPro" id="IPR029052">
    <property type="entry name" value="Metallo-depent_PP-like"/>
</dbReference>
<dbReference type="PRINTS" id="PR01607">
    <property type="entry name" value="APYRASEFAMLY"/>
</dbReference>
<dbReference type="GO" id="GO:0000166">
    <property type="term" value="F:nucleotide binding"/>
    <property type="evidence" value="ECO:0007669"/>
    <property type="project" value="UniProtKB-KW"/>
</dbReference>
<dbReference type="InterPro" id="IPR004843">
    <property type="entry name" value="Calcineurin-like_PHP"/>
</dbReference>
<keyword evidence="2" id="KW-0378">Hydrolase</keyword>
<evidence type="ECO:0000256" key="3">
    <source>
        <dbReference type="SAM" id="Phobius"/>
    </source>
</evidence>
<dbReference type="CDD" id="cd00845">
    <property type="entry name" value="MPP_UshA_N_like"/>
    <property type="match status" value="1"/>
</dbReference>